<name>A0A1I3QNG0_9RHOB</name>
<dbReference type="AlphaFoldDB" id="A0A1I3QNG0"/>
<feature type="transmembrane region" description="Helical" evidence="1">
    <location>
        <begin position="36"/>
        <end position="52"/>
    </location>
</feature>
<keyword evidence="1" id="KW-0472">Membrane</keyword>
<protein>
    <submittedName>
        <fullName evidence="2">Uncharacterized protein</fullName>
    </submittedName>
</protein>
<reference evidence="2 3" key="1">
    <citation type="submission" date="2016-10" db="EMBL/GenBank/DDBJ databases">
        <authorList>
            <person name="de Groot N.N."/>
        </authorList>
    </citation>
    <scope>NUCLEOTIDE SEQUENCE [LARGE SCALE GENOMIC DNA]</scope>
    <source>
        <strain evidence="2 3">DSM 19073</strain>
    </source>
</reference>
<proteinExistence type="predicted"/>
<dbReference type="STRING" id="390807.SAMN04488095_2614"/>
<gene>
    <name evidence="2" type="ORF">SAMN04488095_2614</name>
</gene>
<keyword evidence="1" id="KW-1133">Transmembrane helix</keyword>
<evidence type="ECO:0000256" key="1">
    <source>
        <dbReference type="SAM" id="Phobius"/>
    </source>
</evidence>
<keyword evidence="1" id="KW-0812">Transmembrane</keyword>
<dbReference type="Proteomes" id="UP000199110">
    <property type="component" value="Unassembled WGS sequence"/>
</dbReference>
<evidence type="ECO:0000313" key="2">
    <source>
        <dbReference type="EMBL" id="SFJ35623.1"/>
    </source>
</evidence>
<dbReference type="EMBL" id="FORA01000003">
    <property type="protein sequence ID" value="SFJ35623.1"/>
    <property type="molecule type" value="Genomic_DNA"/>
</dbReference>
<sequence>MAHLTIAALAIGLLVAVLAVVFIIQSERPGLRRIGLGLLAALVLLASVIGALS</sequence>
<organism evidence="2 3">
    <name type="scientific">Jannaschia pohangensis</name>
    <dbReference type="NCBI Taxonomy" id="390807"/>
    <lineage>
        <taxon>Bacteria</taxon>
        <taxon>Pseudomonadati</taxon>
        <taxon>Pseudomonadota</taxon>
        <taxon>Alphaproteobacteria</taxon>
        <taxon>Rhodobacterales</taxon>
        <taxon>Roseobacteraceae</taxon>
        <taxon>Jannaschia</taxon>
    </lineage>
</organism>
<evidence type="ECO:0000313" key="3">
    <source>
        <dbReference type="Proteomes" id="UP000199110"/>
    </source>
</evidence>
<feature type="transmembrane region" description="Helical" evidence="1">
    <location>
        <begin position="6"/>
        <end position="24"/>
    </location>
</feature>
<keyword evidence="3" id="KW-1185">Reference proteome</keyword>
<accession>A0A1I3QNG0</accession>